<feature type="compositionally biased region" description="Low complexity" evidence="1">
    <location>
        <begin position="214"/>
        <end position="224"/>
    </location>
</feature>
<dbReference type="EMBL" id="CAXITT010001090">
    <property type="protein sequence ID" value="CAL1547880.1"/>
    <property type="molecule type" value="Genomic_DNA"/>
</dbReference>
<name>A0AAV2ILK0_LYMST</name>
<sequence length="243" mass="26334">MLTSGRSMYVIFLLVLMIICNTCSTFNVEQYCYQRCVQGKGGVLCNCHARHFGRKRSATKAAPHLYSPNFNTNRRFSEITGLASILQGGYLNPNEKANSIDGLQYTGKAEAPSAQNGGGNLGSNLWEGKDLASLISNLGQRRDADLIKGLANLSKNKDSTLQEAQSLPYLLLNQGDDSVSEDEDGEGKPFISDPYMDTLATDNQVNEDGDKISSDNSGEGSSASTNSHLTRLRNVLTQGLQGR</sequence>
<keyword evidence="2" id="KW-0732">Signal</keyword>
<protein>
    <submittedName>
        <fullName evidence="3">Uncharacterized protein</fullName>
    </submittedName>
</protein>
<proteinExistence type="predicted"/>
<accession>A0AAV2ILK0</accession>
<feature type="region of interest" description="Disordered" evidence="1">
    <location>
        <begin position="175"/>
        <end position="243"/>
    </location>
</feature>
<dbReference type="Proteomes" id="UP001497497">
    <property type="component" value="Unassembled WGS sequence"/>
</dbReference>
<gene>
    <name evidence="3" type="ORF">GSLYS_00021197001</name>
</gene>
<evidence type="ECO:0000256" key="2">
    <source>
        <dbReference type="SAM" id="SignalP"/>
    </source>
</evidence>
<reference evidence="3 4" key="1">
    <citation type="submission" date="2024-04" db="EMBL/GenBank/DDBJ databases">
        <authorList>
            <consortium name="Genoscope - CEA"/>
            <person name="William W."/>
        </authorList>
    </citation>
    <scope>NUCLEOTIDE SEQUENCE [LARGE SCALE GENOMIC DNA]</scope>
</reference>
<feature type="chain" id="PRO_5043674004" evidence="2">
    <location>
        <begin position="26"/>
        <end position="243"/>
    </location>
</feature>
<feature type="signal peptide" evidence="2">
    <location>
        <begin position="1"/>
        <end position="25"/>
    </location>
</feature>
<comment type="caution">
    <text evidence="3">The sequence shown here is derived from an EMBL/GenBank/DDBJ whole genome shotgun (WGS) entry which is preliminary data.</text>
</comment>
<evidence type="ECO:0000313" key="3">
    <source>
        <dbReference type="EMBL" id="CAL1547880.1"/>
    </source>
</evidence>
<keyword evidence="4" id="KW-1185">Reference proteome</keyword>
<evidence type="ECO:0000256" key="1">
    <source>
        <dbReference type="SAM" id="MobiDB-lite"/>
    </source>
</evidence>
<organism evidence="3 4">
    <name type="scientific">Lymnaea stagnalis</name>
    <name type="common">Great pond snail</name>
    <name type="synonym">Helix stagnalis</name>
    <dbReference type="NCBI Taxonomy" id="6523"/>
    <lineage>
        <taxon>Eukaryota</taxon>
        <taxon>Metazoa</taxon>
        <taxon>Spiralia</taxon>
        <taxon>Lophotrochozoa</taxon>
        <taxon>Mollusca</taxon>
        <taxon>Gastropoda</taxon>
        <taxon>Heterobranchia</taxon>
        <taxon>Euthyneura</taxon>
        <taxon>Panpulmonata</taxon>
        <taxon>Hygrophila</taxon>
        <taxon>Lymnaeoidea</taxon>
        <taxon>Lymnaeidae</taxon>
        <taxon>Lymnaea</taxon>
    </lineage>
</organism>
<feature type="compositionally biased region" description="Polar residues" evidence="1">
    <location>
        <begin position="225"/>
        <end position="243"/>
    </location>
</feature>
<evidence type="ECO:0000313" key="4">
    <source>
        <dbReference type="Proteomes" id="UP001497497"/>
    </source>
</evidence>
<dbReference type="AlphaFoldDB" id="A0AAV2ILK0"/>